<dbReference type="PANTHER" id="PTHR44688:SF16">
    <property type="entry name" value="DNA-BINDING TRANSCRIPTIONAL ACTIVATOR DEVR_DOSR"/>
    <property type="match status" value="1"/>
</dbReference>
<dbReference type="Proteomes" id="UP000001880">
    <property type="component" value="Chromosome"/>
</dbReference>
<reference evidence="5 6" key="1">
    <citation type="journal article" date="2010" name="Stand. Genomic Sci.">
        <title>Complete genome sequence of Haliangium ochraceum type strain (SMP-2).</title>
        <authorList>
            <consortium name="US DOE Joint Genome Institute (JGI-PGF)"/>
            <person name="Ivanova N."/>
            <person name="Daum C."/>
            <person name="Lang E."/>
            <person name="Abt B."/>
            <person name="Kopitz M."/>
            <person name="Saunders E."/>
            <person name="Lapidus A."/>
            <person name="Lucas S."/>
            <person name="Glavina Del Rio T."/>
            <person name="Nolan M."/>
            <person name="Tice H."/>
            <person name="Copeland A."/>
            <person name="Cheng J.F."/>
            <person name="Chen F."/>
            <person name="Bruce D."/>
            <person name="Goodwin L."/>
            <person name="Pitluck S."/>
            <person name="Mavromatis K."/>
            <person name="Pati A."/>
            <person name="Mikhailova N."/>
            <person name="Chen A."/>
            <person name="Palaniappan K."/>
            <person name="Land M."/>
            <person name="Hauser L."/>
            <person name="Chang Y.J."/>
            <person name="Jeffries C.D."/>
            <person name="Detter J.C."/>
            <person name="Brettin T."/>
            <person name="Rohde M."/>
            <person name="Goker M."/>
            <person name="Bristow J."/>
            <person name="Markowitz V."/>
            <person name="Eisen J.A."/>
            <person name="Hugenholtz P."/>
            <person name="Kyrpides N.C."/>
            <person name="Klenk H.P."/>
        </authorList>
    </citation>
    <scope>NUCLEOTIDE SEQUENCE [LARGE SCALE GENOMIC DNA]</scope>
    <source>
        <strain evidence="6">DSM 14365 / CIP 107738 / JCM 11303 / AJ 13395 / SMP-2</strain>
    </source>
</reference>
<evidence type="ECO:0000259" key="4">
    <source>
        <dbReference type="PROSITE" id="PS50043"/>
    </source>
</evidence>
<dbReference type="SUPFAM" id="SSF75516">
    <property type="entry name" value="Pheromone-binding domain of LuxR-like quorum-sensing transcription factors"/>
    <property type="match status" value="1"/>
</dbReference>
<dbReference type="KEGG" id="hoh:Hoch_3098"/>
<dbReference type="SUPFAM" id="SSF46894">
    <property type="entry name" value="C-terminal effector domain of the bipartite response regulators"/>
    <property type="match status" value="1"/>
</dbReference>
<dbReference type="PANTHER" id="PTHR44688">
    <property type="entry name" value="DNA-BINDING TRANSCRIPTIONAL ACTIVATOR DEVR_DOSR"/>
    <property type="match status" value="1"/>
</dbReference>
<dbReference type="InterPro" id="IPR036388">
    <property type="entry name" value="WH-like_DNA-bd_sf"/>
</dbReference>
<keyword evidence="2" id="KW-0238">DNA-binding</keyword>
<accession>D0LSA4</accession>
<dbReference type="Gene3D" id="3.30.450.80">
    <property type="entry name" value="Transcription factor LuxR-like, autoinducer-binding domain"/>
    <property type="match status" value="1"/>
</dbReference>
<evidence type="ECO:0000313" key="5">
    <source>
        <dbReference type="EMBL" id="ACY15603.1"/>
    </source>
</evidence>
<gene>
    <name evidence="5" type="ordered locus">Hoch_3098</name>
</gene>
<dbReference type="EMBL" id="CP001804">
    <property type="protein sequence ID" value="ACY15603.1"/>
    <property type="molecule type" value="Genomic_DNA"/>
</dbReference>
<evidence type="ECO:0000256" key="1">
    <source>
        <dbReference type="ARBA" id="ARBA00023015"/>
    </source>
</evidence>
<dbReference type="SMART" id="SM00421">
    <property type="entry name" value="HTH_LUXR"/>
    <property type="match status" value="1"/>
</dbReference>
<keyword evidence="1" id="KW-0805">Transcription regulation</keyword>
<protein>
    <submittedName>
        <fullName evidence="5">Transcriptional regulator, LuxR family</fullName>
    </submittedName>
</protein>
<dbReference type="Gene3D" id="1.10.10.10">
    <property type="entry name" value="Winged helix-like DNA-binding domain superfamily/Winged helix DNA-binding domain"/>
    <property type="match status" value="1"/>
</dbReference>
<sequence>MSSKRDEFDCVERIFNLPSDVDANEHAQSILQDTLATYGFDFFCFAIYGAPRGAIAIDNYHLLLNAYPNAWADRYYEKHYWYSDPVLAHCGRSPTPIDWTTVQNQPAQPASAEQVMREAHEHDLCSGVTVTVRDVSGRLGILSLATRDVYSAELRDRIRHAIPIAQFVLSHLVEKLEAHFHVRLEDLQRYKLSERERECLRWVAAGKTSWEIGHILGIAERTAIFHLNNAMKKLGAVNRSHAVARALQHGVIAL</sequence>
<evidence type="ECO:0000313" key="6">
    <source>
        <dbReference type="Proteomes" id="UP000001880"/>
    </source>
</evidence>
<keyword evidence="6" id="KW-1185">Reference proteome</keyword>
<dbReference type="AlphaFoldDB" id="D0LSA4"/>
<dbReference type="InterPro" id="IPR005143">
    <property type="entry name" value="TF_LuxR_autoind-bd_dom"/>
</dbReference>
<keyword evidence="3" id="KW-0804">Transcription</keyword>
<dbReference type="InterPro" id="IPR016032">
    <property type="entry name" value="Sig_transdc_resp-reg_C-effctor"/>
</dbReference>
<dbReference type="OrthoDB" id="9774661at2"/>
<feature type="domain" description="HTH luxR-type" evidence="4">
    <location>
        <begin position="183"/>
        <end position="250"/>
    </location>
</feature>
<dbReference type="Pfam" id="PF03472">
    <property type="entry name" value="Autoind_bind"/>
    <property type="match status" value="1"/>
</dbReference>
<dbReference type="HOGENOM" id="CLU_072786_4_1_7"/>
<dbReference type="STRING" id="502025.Hoch_3098"/>
<evidence type="ECO:0000256" key="3">
    <source>
        <dbReference type="ARBA" id="ARBA00023163"/>
    </source>
</evidence>
<dbReference type="Pfam" id="PF00196">
    <property type="entry name" value="GerE"/>
    <property type="match status" value="1"/>
</dbReference>
<dbReference type="CDD" id="cd06170">
    <property type="entry name" value="LuxR_C_like"/>
    <property type="match status" value="1"/>
</dbReference>
<dbReference type="GO" id="GO:0006355">
    <property type="term" value="P:regulation of DNA-templated transcription"/>
    <property type="evidence" value="ECO:0007669"/>
    <property type="project" value="InterPro"/>
</dbReference>
<dbReference type="PROSITE" id="PS50043">
    <property type="entry name" value="HTH_LUXR_2"/>
    <property type="match status" value="1"/>
</dbReference>
<dbReference type="RefSeq" id="WP_012828203.1">
    <property type="nucleotide sequence ID" value="NC_013440.1"/>
</dbReference>
<dbReference type="InterPro" id="IPR000792">
    <property type="entry name" value="Tscrpt_reg_LuxR_C"/>
</dbReference>
<proteinExistence type="predicted"/>
<name>D0LSA4_HALO1</name>
<dbReference type="PRINTS" id="PR00038">
    <property type="entry name" value="HTHLUXR"/>
</dbReference>
<dbReference type="GO" id="GO:0003677">
    <property type="term" value="F:DNA binding"/>
    <property type="evidence" value="ECO:0007669"/>
    <property type="project" value="UniProtKB-KW"/>
</dbReference>
<evidence type="ECO:0000256" key="2">
    <source>
        <dbReference type="ARBA" id="ARBA00023125"/>
    </source>
</evidence>
<dbReference type="InterPro" id="IPR036693">
    <property type="entry name" value="TF_LuxR_autoind-bd_dom_sf"/>
</dbReference>
<dbReference type="eggNOG" id="COG2771">
    <property type="taxonomic scope" value="Bacteria"/>
</dbReference>
<organism evidence="5 6">
    <name type="scientific">Haliangium ochraceum (strain DSM 14365 / JCM 11303 / SMP-2)</name>
    <dbReference type="NCBI Taxonomy" id="502025"/>
    <lineage>
        <taxon>Bacteria</taxon>
        <taxon>Pseudomonadati</taxon>
        <taxon>Myxococcota</taxon>
        <taxon>Polyangia</taxon>
        <taxon>Haliangiales</taxon>
        <taxon>Kofleriaceae</taxon>
        <taxon>Haliangium</taxon>
    </lineage>
</organism>